<name>A0AAE3KRU2_9BACT</name>
<dbReference type="Gene3D" id="3.90.226.10">
    <property type="entry name" value="2-enoyl-CoA Hydratase, Chain A, domain 1"/>
    <property type="match status" value="1"/>
</dbReference>
<dbReference type="EMBL" id="RJUF01000003">
    <property type="protein sequence ID" value="MCP9761859.1"/>
    <property type="molecule type" value="Genomic_DNA"/>
</dbReference>
<evidence type="ECO:0000313" key="4">
    <source>
        <dbReference type="Proteomes" id="UP001204144"/>
    </source>
</evidence>
<gene>
    <name evidence="3" type="ORF">EGI31_02750</name>
</gene>
<dbReference type="PANTHER" id="PTHR11261">
    <property type="entry name" value="INTERPHOTORECEPTOR RETINOID-BINDING PROTEIN"/>
    <property type="match status" value="1"/>
</dbReference>
<dbReference type="RefSeq" id="WP_255035602.1">
    <property type="nucleotide sequence ID" value="NZ_RJUF01000003.1"/>
</dbReference>
<feature type="domain" description="Tail specific protease" evidence="2">
    <location>
        <begin position="101"/>
        <end position="310"/>
    </location>
</feature>
<dbReference type="AlphaFoldDB" id="A0AAE3KRU2"/>
<sequence length="334" mass="38094">MKKYIVLVFAVFLLSCESLFMKPQPENTPKSIFDQVWTFVNEKYAFFEFKNVDWKLIYNKYQTRISDNMSDEELFQVCYDMLYELKDEHTNLISKFNVSRNPEVFLDYPENYSGDLLNRNYFKGRTQIVSPFSYFDFGDVAYFRYDSFIDSISDEALDYILEKSKTKKGLILDVRNNGGGAVINIDKLASRFISDTTLLGTEFHKNGPGKNDFVEEKSEIYPAKDVETYLDKPLVILTNRGCYSATNMFAAFMKGLKNVTLIGGKTGGGGGLPTATELSNGWILRVSGSITLDRNGFNIENGIEPDMKIDMSKADMDKGKDTILEEGMKVIRQN</sequence>
<organism evidence="3 4">
    <name type="scientific">Lacihabitans soyangensis</name>
    <dbReference type="NCBI Taxonomy" id="869394"/>
    <lineage>
        <taxon>Bacteria</taxon>
        <taxon>Pseudomonadati</taxon>
        <taxon>Bacteroidota</taxon>
        <taxon>Cytophagia</taxon>
        <taxon>Cytophagales</taxon>
        <taxon>Leadbetterellaceae</taxon>
        <taxon>Lacihabitans</taxon>
    </lineage>
</organism>
<keyword evidence="1" id="KW-0732">Signal</keyword>
<dbReference type="Proteomes" id="UP001204144">
    <property type="component" value="Unassembled WGS sequence"/>
</dbReference>
<dbReference type="InterPro" id="IPR005151">
    <property type="entry name" value="Tail-specific_protease"/>
</dbReference>
<dbReference type="InterPro" id="IPR028204">
    <property type="entry name" value="Tricorn_C1"/>
</dbReference>
<evidence type="ECO:0000259" key="2">
    <source>
        <dbReference type="SMART" id="SM00245"/>
    </source>
</evidence>
<feature type="chain" id="PRO_5042260774" evidence="1">
    <location>
        <begin position="22"/>
        <end position="334"/>
    </location>
</feature>
<dbReference type="SMART" id="SM00245">
    <property type="entry name" value="TSPc"/>
    <property type="match status" value="1"/>
</dbReference>
<dbReference type="CDD" id="cd07563">
    <property type="entry name" value="Peptidase_S41_IRBP"/>
    <property type="match status" value="1"/>
</dbReference>
<keyword evidence="4" id="KW-1185">Reference proteome</keyword>
<dbReference type="GO" id="GO:0006508">
    <property type="term" value="P:proteolysis"/>
    <property type="evidence" value="ECO:0007669"/>
    <property type="project" value="InterPro"/>
</dbReference>
<dbReference type="PROSITE" id="PS51257">
    <property type="entry name" value="PROKAR_LIPOPROTEIN"/>
    <property type="match status" value="1"/>
</dbReference>
<dbReference type="InterPro" id="IPR029045">
    <property type="entry name" value="ClpP/crotonase-like_dom_sf"/>
</dbReference>
<comment type="caution">
    <text evidence="3">The sequence shown here is derived from an EMBL/GenBank/DDBJ whole genome shotgun (WGS) entry which is preliminary data.</text>
</comment>
<evidence type="ECO:0000313" key="3">
    <source>
        <dbReference type="EMBL" id="MCP9761859.1"/>
    </source>
</evidence>
<evidence type="ECO:0000256" key="1">
    <source>
        <dbReference type="SAM" id="SignalP"/>
    </source>
</evidence>
<protein>
    <submittedName>
        <fullName evidence="3">Peptidase S41</fullName>
    </submittedName>
</protein>
<accession>A0AAE3KRU2</accession>
<dbReference type="SUPFAM" id="SSF52096">
    <property type="entry name" value="ClpP/crotonase"/>
    <property type="match status" value="1"/>
</dbReference>
<dbReference type="PANTHER" id="PTHR11261:SF3">
    <property type="entry name" value="RETINOL-BINDING PROTEIN 3"/>
    <property type="match status" value="1"/>
</dbReference>
<dbReference type="Pfam" id="PF03572">
    <property type="entry name" value="Peptidase_S41"/>
    <property type="match status" value="1"/>
</dbReference>
<dbReference type="Gene3D" id="3.30.750.44">
    <property type="match status" value="1"/>
</dbReference>
<dbReference type="Pfam" id="PF14684">
    <property type="entry name" value="Tricorn_C1"/>
    <property type="match status" value="1"/>
</dbReference>
<dbReference type="GO" id="GO:0008236">
    <property type="term" value="F:serine-type peptidase activity"/>
    <property type="evidence" value="ECO:0007669"/>
    <property type="project" value="InterPro"/>
</dbReference>
<reference evidence="3 4" key="1">
    <citation type="submission" date="2018-11" db="EMBL/GenBank/DDBJ databases">
        <title>Novel bacteria species description.</title>
        <authorList>
            <person name="Han J.-H."/>
        </authorList>
    </citation>
    <scope>NUCLEOTIDE SEQUENCE [LARGE SCALE GENOMIC DNA]</scope>
    <source>
        <strain evidence="3 4">KCTC23259</strain>
    </source>
</reference>
<feature type="signal peptide" evidence="1">
    <location>
        <begin position="1"/>
        <end position="21"/>
    </location>
</feature>
<proteinExistence type="predicted"/>